<dbReference type="AlphaFoldDB" id="M3B626"/>
<protein>
    <submittedName>
        <fullName evidence="1">Uncharacterized protein</fullName>
    </submittedName>
</protein>
<organism evidence="1 2">
    <name type="scientific">Sphaerulina musiva (strain SO2202)</name>
    <name type="common">Poplar stem canker fungus</name>
    <name type="synonym">Septoria musiva</name>
    <dbReference type="NCBI Taxonomy" id="692275"/>
    <lineage>
        <taxon>Eukaryota</taxon>
        <taxon>Fungi</taxon>
        <taxon>Dikarya</taxon>
        <taxon>Ascomycota</taxon>
        <taxon>Pezizomycotina</taxon>
        <taxon>Dothideomycetes</taxon>
        <taxon>Dothideomycetidae</taxon>
        <taxon>Mycosphaerellales</taxon>
        <taxon>Mycosphaerellaceae</taxon>
        <taxon>Sphaerulina</taxon>
    </lineage>
</organism>
<reference evidence="1 2" key="1">
    <citation type="journal article" date="2012" name="PLoS Pathog.">
        <title>Diverse lifestyles and strategies of plant pathogenesis encoded in the genomes of eighteen Dothideomycetes fungi.</title>
        <authorList>
            <person name="Ohm R.A."/>
            <person name="Feau N."/>
            <person name="Henrissat B."/>
            <person name="Schoch C.L."/>
            <person name="Horwitz B.A."/>
            <person name="Barry K.W."/>
            <person name="Condon B.J."/>
            <person name="Copeland A.C."/>
            <person name="Dhillon B."/>
            <person name="Glaser F."/>
            <person name="Hesse C.N."/>
            <person name="Kosti I."/>
            <person name="LaButti K."/>
            <person name="Lindquist E.A."/>
            <person name="Lucas S."/>
            <person name="Salamov A.A."/>
            <person name="Bradshaw R.E."/>
            <person name="Ciuffetti L."/>
            <person name="Hamelin R.C."/>
            <person name="Kema G.H.J."/>
            <person name="Lawrence C."/>
            <person name="Scott J.A."/>
            <person name="Spatafora J.W."/>
            <person name="Turgeon B.G."/>
            <person name="de Wit P.J.G.M."/>
            <person name="Zhong S."/>
            <person name="Goodwin S.B."/>
            <person name="Grigoriev I.V."/>
        </authorList>
    </citation>
    <scope>NUCLEOTIDE SEQUENCE [LARGE SCALE GENOMIC DNA]</scope>
    <source>
        <strain evidence="1 2">SO2202</strain>
    </source>
</reference>
<dbReference type="Proteomes" id="UP000016931">
    <property type="component" value="Unassembled WGS sequence"/>
</dbReference>
<gene>
    <name evidence="1" type="ORF">SEPMUDRAFT_114385</name>
</gene>
<name>M3B626_SPHMS</name>
<sequence length="236" mass="27172">MHISVEQYKVFLGQNILFASCPAIHGTVTYKPSRTVQDETIDRNHTLRLGTFSAHSLMRGLVEALESIYQYQRRVSGCEVTNLQFVRTIAQLKMGIASIQYQRMKKLRMYIGRYTGEHTGKCWPPKPMFEGFRCCGVLWGGKLSPTIARWLRNCVTGGRRRQSEGHAETWIVQDRRPVISDAVFAMNLDRNRRLPALHVNGRWKRLGDGSSRVADEFLDLSRVPDEVRHRICYFLG</sequence>
<dbReference type="GeneID" id="27898227"/>
<dbReference type="EMBL" id="KB456261">
    <property type="protein sequence ID" value="EMF15272.1"/>
    <property type="molecule type" value="Genomic_DNA"/>
</dbReference>
<keyword evidence="2" id="KW-1185">Reference proteome</keyword>
<accession>M3B626</accession>
<proteinExistence type="predicted"/>
<dbReference type="HOGENOM" id="CLU_1176047_0_0_1"/>
<evidence type="ECO:0000313" key="1">
    <source>
        <dbReference type="EMBL" id="EMF15272.1"/>
    </source>
</evidence>
<evidence type="ECO:0000313" key="2">
    <source>
        <dbReference type="Proteomes" id="UP000016931"/>
    </source>
</evidence>
<dbReference type="RefSeq" id="XP_016763393.1">
    <property type="nucleotide sequence ID" value="XM_016901090.1"/>
</dbReference>